<organism evidence="1 2">
    <name type="scientific">Parelaphostrongylus tenuis</name>
    <name type="common">Meningeal worm</name>
    <dbReference type="NCBI Taxonomy" id="148309"/>
    <lineage>
        <taxon>Eukaryota</taxon>
        <taxon>Metazoa</taxon>
        <taxon>Ecdysozoa</taxon>
        <taxon>Nematoda</taxon>
        <taxon>Chromadorea</taxon>
        <taxon>Rhabditida</taxon>
        <taxon>Rhabditina</taxon>
        <taxon>Rhabditomorpha</taxon>
        <taxon>Strongyloidea</taxon>
        <taxon>Metastrongylidae</taxon>
        <taxon>Parelaphostrongylus</taxon>
    </lineage>
</organism>
<reference evidence="1" key="1">
    <citation type="submission" date="2021-06" db="EMBL/GenBank/DDBJ databases">
        <title>Parelaphostrongylus tenuis whole genome reference sequence.</title>
        <authorList>
            <person name="Garwood T.J."/>
            <person name="Larsen P.A."/>
            <person name="Fountain-Jones N.M."/>
            <person name="Garbe J.R."/>
            <person name="Macchietto M.G."/>
            <person name="Kania S.A."/>
            <person name="Gerhold R.W."/>
            <person name="Richards J.E."/>
            <person name="Wolf T.M."/>
        </authorList>
    </citation>
    <scope>NUCLEOTIDE SEQUENCE</scope>
    <source>
        <strain evidence="1">MNPRO001-30</strain>
        <tissue evidence="1">Meninges</tissue>
    </source>
</reference>
<protein>
    <submittedName>
        <fullName evidence="1">Uncharacterized protein</fullName>
    </submittedName>
</protein>
<evidence type="ECO:0000313" key="2">
    <source>
        <dbReference type="Proteomes" id="UP001196413"/>
    </source>
</evidence>
<sequence>MLPCLGDHRNPIIGCGQRIGQINQTQSNADVKIGKVVRIALSVSGIGRNSHVRERHLSC</sequence>
<name>A0AAD5QZF1_PARTN</name>
<proteinExistence type="predicted"/>
<gene>
    <name evidence="1" type="ORF">KIN20_027466</name>
</gene>
<evidence type="ECO:0000313" key="1">
    <source>
        <dbReference type="EMBL" id="KAJ1366714.1"/>
    </source>
</evidence>
<keyword evidence="2" id="KW-1185">Reference proteome</keyword>
<accession>A0AAD5QZF1</accession>
<comment type="caution">
    <text evidence="1">The sequence shown here is derived from an EMBL/GenBank/DDBJ whole genome shotgun (WGS) entry which is preliminary data.</text>
</comment>
<dbReference type="Proteomes" id="UP001196413">
    <property type="component" value="Unassembled WGS sequence"/>
</dbReference>
<dbReference type="EMBL" id="JAHQIW010005650">
    <property type="protein sequence ID" value="KAJ1366714.1"/>
    <property type="molecule type" value="Genomic_DNA"/>
</dbReference>
<dbReference type="AlphaFoldDB" id="A0AAD5QZF1"/>